<keyword evidence="1" id="KW-0732">Signal</keyword>
<feature type="chain" id="PRO_5039908829" evidence="1">
    <location>
        <begin position="20"/>
        <end position="93"/>
    </location>
</feature>
<evidence type="ECO:0000313" key="2">
    <source>
        <dbReference type="EMBL" id="KAF5761674.1"/>
    </source>
</evidence>
<dbReference type="PANTHER" id="PTHR35300:SF5">
    <property type="entry name" value="HISTONE ACETYLTRANSFERASE"/>
    <property type="match status" value="1"/>
</dbReference>
<dbReference type="AlphaFoldDB" id="A0A9K3DVV5"/>
<dbReference type="Proteomes" id="UP000215914">
    <property type="component" value="Unassembled WGS sequence"/>
</dbReference>
<gene>
    <name evidence="2" type="ORF">HanXRQr2_Chr16g0767791</name>
</gene>
<protein>
    <submittedName>
        <fullName evidence="2">Uncharacterized protein</fullName>
    </submittedName>
</protein>
<reference evidence="2" key="2">
    <citation type="submission" date="2020-06" db="EMBL/GenBank/DDBJ databases">
        <title>Helianthus annuus Genome sequencing and assembly Release 2.</title>
        <authorList>
            <person name="Gouzy J."/>
            <person name="Langlade N."/>
            <person name="Munos S."/>
        </authorList>
    </citation>
    <scope>NUCLEOTIDE SEQUENCE</scope>
    <source>
        <tissue evidence="2">Leaves</tissue>
    </source>
</reference>
<name>A0A9K3DVV5_HELAN</name>
<evidence type="ECO:0000256" key="1">
    <source>
        <dbReference type="SAM" id="SignalP"/>
    </source>
</evidence>
<feature type="signal peptide" evidence="1">
    <location>
        <begin position="1"/>
        <end position="19"/>
    </location>
</feature>
<reference evidence="2" key="1">
    <citation type="journal article" date="2017" name="Nature">
        <title>The sunflower genome provides insights into oil metabolism, flowering and Asterid evolution.</title>
        <authorList>
            <person name="Badouin H."/>
            <person name="Gouzy J."/>
            <person name="Grassa C.J."/>
            <person name="Murat F."/>
            <person name="Staton S.E."/>
            <person name="Cottret L."/>
            <person name="Lelandais-Briere C."/>
            <person name="Owens G.L."/>
            <person name="Carrere S."/>
            <person name="Mayjonade B."/>
            <person name="Legrand L."/>
            <person name="Gill N."/>
            <person name="Kane N.C."/>
            <person name="Bowers J.E."/>
            <person name="Hubner S."/>
            <person name="Bellec A."/>
            <person name="Berard A."/>
            <person name="Berges H."/>
            <person name="Blanchet N."/>
            <person name="Boniface M.C."/>
            <person name="Brunel D."/>
            <person name="Catrice O."/>
            <person name="Chaidir N."/>
            <person name="Claudel C."/>
            <person name="Donnadieu C."/>
            <person name="Faraut T."/>
            <person name="Fievet G."/>
            <person name="Helmstetter N."/>
            <person name="King M."/>
            <person name="Knapp S.J."/>
            <person name="Lai Z."/>
            <person name="Le Paslier M.C."/>
            <person name="Lippi Y."/>
            <person name="Lorenzon L."/>
            <person name="Mandel J.R."/>
            <person name="Marage G."/>
            <person name="Marchand G."/>
            <person name="Marquand E."/>
            <person name="Bret-Mestries E."/>
            <person name="Morien E."/>
            <person name="Nambeesan S."/>
            <person name="Nguyen T."/>
            <person name="Pegot-Espagnet P."/>
            <person name="Pouilly N."/>
            <person name="Raftis F."/>
            <person name="Sallet E."/>
            <person name="Schiex T."/>
            <person name="Thomas J."/>
            <person name="Vandecasteele C."/>
            <person name="Vares D."/>
            <person name="Vear F."/>
            <person name="Vautrin S."/>
            <person name="Crespi M."/>
            <person name="Mangin B."/>
            <person name="Burke J.M."/>
            <person name="Salse J."/>
            <person name="Munos S."/>
            <person name="Vincourt P."/>
            <person name="Rieseberg L.H."/>
            <person name="Langlade N.B."/>
        </authorList>
    </citation>
    <scope>NUCLEOTIDE SEQUENCE</scope>
    <source>
        <tissue evidence="2">Leaves</tissue>
    </source>
</reference>
<organism evidence="2 3">
    <name type="scientific">Helianthus annuus</name>
    <name type="common">Common sunflower</name>
    <dbReference type="NCBI Taxonomy" id="4232"/>
    <lineage>
        <taxon>Eukaryota</taxon>
        <taxon>Viridiplantae</taxon>
        <taxon>Streptophyta</taxon>
        <taxon>Embryophyta</taxon>
        <taxon>Tracheophyta</taxon>
        <taxon>Spermatophyta</taxon>
        <taxon>Magnoliopsida</taxon>
        <taxon>eudicotyledons</taxon>
        <taxon>Gunneridae</taxon>
        <taxon>Pentapetalae</taxon>
        <taxon>asterids</taxon>
        <taxon>campanulids</taxon>
        <taxon>Asterales</taxon>
        <taxon>Asteraceae</taxon>
        <taxon>Asteroideae</taxon>
        <taxon>Heliantheae alliance</taxon>
        <taxon>Heliantheae</taxon>
        <taxon>Helianthus</taxon>
    </lineage>
</organism>
<accession>A0A9K3DVV5</accession>
<proteinExistence type="predicted"/>
<dbReference type="Gramene" id="mRNA:HanXRQr2_Chr16g0767791">
    <property type="protein sequence ID" value="mRNA:HanXRQr2_Chr16g0767791"/>
    <property type="gene ID" value="HanXRQr2_Chr16g0767791"/>
</dbReference>
<dbReference type="EMBL" id="MNCJ02000331">
    <property type="protein sequence ID" value="KAF5761674.1"/>
    <property type="molecule type" value="Genomic_DNA"/>
</dbReference>
<keyword evidence="3" id="KW-1185">Reference proteome</keyword>
<dbReference type="PANTHER" id="PTHR35300">
    <property type="entry name" value="COACTIVATOR CBP, KIX DOMAIN-CONTAINING PROTEIN-RELATED"/>
    <property type="match status" value="1"/>
</dbReference>
<comment type="caution">
    <text evidence="2">The sequence shown here is derived from an EMBL/GenBank/DDBJ whole genome shotgun (WGS) entry which is preliminary data.</text>
</comment>
<evidence type="ECO:0000313" key="3">
    <source>
        <dbReference type="Proteomes" id="UP000215914"/>
    </source>
</evidence>
<sequence>MGLLVRILILFIFITRVVNEINSSATRKNKEWKDKLPNVVLKAEEIMYSKANSEAEYMDLEILWDRANDAINTIIRLDESTDGVFLQVPLLFG</sequence>